<dbReference type="InterPro" id="IPR000801">
    <property type="entry name" value="Esterase-like"/>
</dbReference>
<keyword evidence="3" id="KW-1185">Reference proteome</keyword>
<name>A0A6B8W4D9_9CORY</name>
<keyword evidence="1" id="KW-0732">Signal</keyword>
<evidence type="ECO:0000313" key="3">
    <source>
        <dbReference type="Proteomes" id="UP000424462"/>
    </source>
</evidence>
<feature type="chain" id="PRO_5025377950" evidence="1">
    <location>
        <begin position="33"/>
        <end position="369"/>
    </location>
</feature>
<dbReference type="GO" id="GO:0050348">
    <property type="term" value="F:trehalose O-mycolyltransferase activity"/>
    <property type="evidence" value="ECO:0007669"/>
    <property type="project" value="UniProtKB-EC"/>
</dbReference>
<dbReference type="InterPro" id="IPR029058">
    <property type="entry name" value="AB_hydrolase_fold"/>
</dbReference>
<evidence type="ECO:0000313" key="2">
    <source>
        <dbReference type="EMBL" id="QGU07391.1"/>
    </source>
</evidence>
<dbReference type="EMBL" id="CP046455">
    <property type="protein sequence ID" value="QGU07391.1"/>
    <property type="molecule type" value="Genomic_DNA"/>
</dbReference>
<dbReference type="Pfam" id="PF00756">
    <property type="entry name" value="Esterase"/>
    <property type="match status" value="1"/>
</dbReference>
<gene>
    <name evidence="2" type="primary">fbpA2</name>
    <name evidence="2" type="ORF">COCCU_07285</name>
</gene>
<sequence length="369" mass="39799" precursor="true">MSLLRRIAAPAAALTLAATCISGGVIAPIAGAAELTPADVIGDAQPATLEEKSGTVSDTAPYWRRLARNDDSDRLIELTATSPAMNGRKVPLAVLKAESENAPTIYMLNGADGGEQGGANWIQQTDIIDFYMDKDVNLVIPMAGMFSYYTDWESENADLGGVQKWETFLTKELPGPLEDYLGADNRRAIAGMSMTATTSLLFAQHNPGFYDAAGSYSGCAATNDLVGYESIKLTLDRGKATPEQMWGPRGNGTWIYNDALINSEKLRGTELYISNGSGLVGSWDLPSSPRLEGFSEIEKQAALLVTGIEGGAIEGATNWCTHNLKTKLDAQGIPADWNLRSTGTHSWGYWQDDIHESWATFARAFDMEP</sequence>
<dbReference type="Gene3D" id="3.40.50.1820">
    <property type="entry name" value="alpha/beta hydrolase"/>
    <property type="match status" value="1"/>
</dbReference>
<keyword evidence="2" id="KW-0808">Transferase</keyword>
<keyword evidence="2" id="KW-0012">Acyltransferase</keyword>
<dbReference type="Proteomes" id="UP000424462">
    <property type="component" value="Chromosome"/>
</dbReference>
<feature type="signal peptide" evidence="1">
    <location>
        <begin position="1"/>
        <end position="32"/>
    </location>
</feature>
<dbReference type="PANTHER" id="PTHR48098:SF1">
    <property type="entry name" value="DIACYLGLYCEROL ACYLTRANSFERASE_MYCOLYLTRANSFERASE AG85A"/>
    <property type="match status" value="1"/>
</dbReference>
<evidence type="ECO:0000256" key="1">
    <source>
        <dbReference type="SAM" id="SignalP"/>
    </source>
</evidence>
<dbReference type="KEGG" id="cok:COCCU_07285"/>
<dbReference type="PANTHER" id="PTHR48098">
    <property type="entry name" value="ENTEROCHELIN ESTERASE-RELATED"/>
    <property type="match status" value="1"/>
</dbReference>
<dbReference type="AlphaFoldDB" id="A0A6B8W4D9"/>
<dbReference type="InterPro" id="IPR050583">
    <property type="entry name" value="Mycobacterial_A85_antigen"/>
</dbReference>
<accession>A0A6B8W4D9</accession>
<dbReference type="RefSeq" id="WP_156230891.1">
    <property type="nucleotide sequence ID" value="NZ_CP046455.1"/>
</dbReference>
<protein>
    <submittedName>
        <fullName evidence="2">Diacylglycerol acyltransferase/mycolyltransferase Ag85A</fullName>
        <ecNumber evidence="2">2.3.1.122</ecNumber>
    </submittedName>
</protein>
<dbReference type="SUPFAM" id="SSF53474">
    <property type="entry name" value="alpha/beta-Hydrolases"/>
    <property type="match status" value="1"/>
</dbReference>
<reference evidence="2 3" key="1">
    <citation type="submission" date="2019-11" db="EMBL/GenBank/DDBJ databases">
        <title>Complete genome sequence of Corynebacterium kalinowskii 1959, a novel Corynebacterium species isolated from soil of a small paddock in Vilsendorf, Germany.</title>
        <authorList>
            <person name="Schaffert L."/>
            <person name="Ruwe M."/>
            <person name="Milse J."/>
            <person name="Hanuschka K."/>
            <person name="Ortseifen V."/>
            <person name="Droste J."/>
            <person name="Brandt D."/>
            <person name="Schlueter L."/>
            <person name="Kutter Y."/>
            <person name="Vinke S."/>
            <person name="Viehoefer P."/>
            <person name="Jacob L."/>
            <person name="Luebke N.-C."/>
            <person name="Schulte-Berndt E."/>
            <person name="Hain C."/>
            <person name="Linder M."/>
            <person name="Schmidt P."/>
            <person name="Wollenschlaeger L."/>
            <person name="Luttermann T."/>
            <person name="Thieme E."/>
            <person name="Hassa J."/>
            <person name="Haak M."/>
            <person name="Wittchen M."/>
            <person name="Mentz A."/>
            <person name="Persicke M."/>
            <person name="Busche T."/>
            <person name="Ruckert C."/>
        </authorList>
    </citation>
    <scope>NUCLEOTIDE SEQUENCE [LARGE SCALE GENOMIC DNA]</scope>
    <source>
        <strain evidence="2 3">2039</strain>
    </source>
</reference>
<organism evidence="2 3">
    <name type="scientific">Corynebacterium occultum</name>
    <dbReference type="NCBI Taxonomy" id="2675219"/>
    <lineage>
        <taxon>Bacteria</taxon>
        <taxon>Bacillati</taxon>
        <taxon>Actinomycetota</taxon>
        <taxon>Actinomycetes</taxon>
        <taxon>Mycobacteriales</taxon>
        <taxon>Corynebacteriaceae</taxon>
        <taxon>Corynebacterium</taxon>
    </lineage>
</organism>
<dbReference type="EC" id="2.3.1.122" evidence="2"/>
<proteinExistence type="predicted"/>